<dbReference type="RefSeq" id="WP_105932908.1">
    <property type="nucleotide sequence ID" value="NZ_PVNP01000007.1"/>
</dbReference>
<dbReference type="OrthoDB" id="6334575at2"/>
<feature type="transmembrane region" description="Helical" evidence="1">
    <location>
        <begin position="66"/>
        <end position="89"/>
    </location>
</feature>
<dbReference type="EMBL" id="PVNP01000007">
    <property type="protein sequence ID" value="PRO75447.1"/>
    <property type="molecule type" value="Genomic_DNA"/>
</dbReference>
<feature type="transmembrane region" description="Helical" evidence="1">
    <location>
        <begin position="137"/>
        <end position="153"/>
    </location>
</feature>
<keyword evidence="1" id="KW-0812">Transmembrane</keyword>
<accession>A0A2S9VG62</accession>
<evidence type="ECO:0000256" key="1">
    <source>
        <dbReference type="SAM" id="Phobius"/>
    </source>
</evidence>
<sequence>MSEKVVVYEVQSDISPVTKAGALLVSWLLTYTIASVSQSQFVLANLESLGVNITGNQWLEHTVLDWWGLLPKYGSAVFAALCIALYVSGRAGRMLKLRSNWLHPLAGGLAMALMLMLMQPLLDVTLIAGTRSFEGQLWQVIAGISGGLTYKFLRQDVARWIIQRPRQNALL</sequence>
<feature type="transmembrane region" description="Helical" evidence="1">
    <location>
        <begin position="21"/>
        <end position="46"/>
    </location>
</feature>
<proteinExistence type="predicted"/>
<keyword evidence="1" id="KW-1133">Transmembrane helix</keyword>
<comment type="caution">
    <text evidence="2">The sequence shown here is derived from an EMBL/GenBank/DDBJ whole genome shotgun (WGS) entry which is preliminary data.</text>
</comment>
<gene>
    <name evidence="2" type="ORF">C6Y40_00985</name>
</gene>
<organism evidence="2 3">
    <name type="scientific">Alteromonas alba</name>
    <dbReference type="NCBI Taxonomy" id="2079529"/>
    <lineage>
        <taxon>Bacteria</taxon>
        <taxon>Pseudomonadati</taxon>
        <taxon>Pseudomonadota</taxon>
        <taxon>Gammaproteobacteria</taxon>
        <taxon>Alteromonadales</taxon>
        <taxon>Alteromonadaceae</taxon>
        <taxon>Alteromonas/Salinimonas group</taxon>
        <taxon>Alteromonas</taxon>
    </lineage>
</organism>
<dbReference type="Proteomes" id="UP000238949">
    <property type="component" value="Unassembled WGS sequence"/>
</dbReference>
<protein>
    <submittedName>
        <fullName evidence="2">Uncharacterized protein</fullName>
    </submittedName>
</protein>
<feature type="transmembrane region" description="Helical" evidence="1">
    <location>
        <begin position="101"/>
        <end position="122"/>
    </location>
</feature>
<name>A0A2S9VG62_9ALTE</name>
<keyword evidence="3" id="KW-1185">Reference proteome</keyword>
<evidence type="ECO:0000313" key="3">
    <source>
        <dbReference type="Proteomes" id="UP000238949"/>
    </source>
</evidence>
<reference evidence="3" key="1">
    <citation type="journal article" date="2020" name="Int. J. Syst. Evol. Microbiol.">
        <title>Alteromonas alba sp. nov., a marine bacterium isolated from the seawater of the West Pacific Ocean.</title>
        <authorList>
            <person name="Sun C."/>
            <person name="Wu Y.-H."/>
            <person name="Xamxidin M."/>
            <person name="Cheng H."/>
            <person name="Xu X.-W."/>
        </authorList>
    </citation>
    <scope>NUCLEOTIDE SEQUENCE [LARGE SCALE GENOMIC DNA]</scope>
    <source>
        <strain evidence="3">190</strain>
    </source>
</reference>
<evidence type="ECO:0000313" key="2">
    <source>
        <dbReference type="EMBL" id="PRO75447.1"/>
    </source>
</evidence>
<keyword evidence="1" id="KW-0472">Membrane</keyword>
<dbReference type="AlphaFoldDB" id="A0A2S9VG62"/>